<dbReference type="EMBL" id="JAGPNK010000001">
    <property type="protein sequence ID" value="KAH7328835.1"/>
    <property type="molecule type" value="Genomic_DNA"/>
</dbReference>
<protein>
    <submittedName>
        <fullName evidence="3">Uncharacterized protein</fullName>
    </submittedName>
</protein>
<feature type="signal peptide" evidence="2">
    <location>
        <begin position="1"/>
        <end position="37"/>
    </location>
</feature>
<evidence type="ECO:0000256" key="1">
    <source>
        <dbReference type="SAM" id="MobiDB-lite"/>
    </source>
</evidence>
<feature type="region of interest" description="Disordered" evidence="1">
    <location>
        <begin position="161"/>
        <end position="181"/>
    </location>
</feature>
<accession>A0A8K0SZ91</accession>
<proteinExistence type="predicted"/>
<name>A0A8K0SZ91_9HYPO</name>
<organism evidence="3 4">
    <name type="scientific">Stachybotrys elegans</name>
    <dbReference type="NCBI Taxonomy" id="80388"/>
    <lineage>
        <taxon>Eukaryota</taxon>
        <taxon>Fungi</taxon>
        <taxon>Dikarya</taxon>
        <taxon>Ascomycota</taxon>
        <taxon>Pezizomycotina</taxon>
        <taxon>Sordariomycetes</taxon>
        <taxon>Hypocreomycetidae</taxon>
        <taxon>Hypocreales</taxon>
        <taxon>Stachybotryaceae</taxon>
        <taxon>Stachybotrys</taxon>
    </lineage>
</organism>
<dbReference type="AlphaFoldDB" id="A0A8K0SZ91"/>
<sequence>MRMQRCYSMRASGWARLTASQWLTLTLMLAKWRAVAPRTAQPRGSECAQFPGTNVKLSTLVGAVSMRWSSRRGEMRLAEVLSRLSADVLQGAAKAERCKGMRLGTGRGSWPEPDRGRSVGAGRAEILRVSAEKLELEGMEGWADGAVLGKIVRWEETRIGPGQEEATATGDRRVNYRKVGR</sequence>
<gene>
    <name evidence="3" type="ORF">B0I35DRAFT_28002</name>
</gene>
<reference evidence="3" key="1">
    <citation type="journal article" date="2021" name="Nat. Commun.">
        <title>Genetic determinants of endophytism in the Arabidopsis root mycobiome.</title>
        <authorList>
            <person name="Mesny F."/>
            <person name="Miyauchi S."/>
            <person name="Thiergart T."/>
            <person name="Pickel B."/>
            <person name="Atanasova L."/>
            <person name="Karlsson M."/>
            <person name="Huettel B."/>
            <person name="Barry K.W."/>
            <person name="Haridas S."/>
            <person name="Chen C."/>
            <person name="Bauer D."/>
            <person name="Andreopoulos W."/>
            <person name="Pangilinan J."/>
            <person name="LaButti K."/>
            <person name="Riley R."/>
            <person name="Lipzen A."/>
            <person name="Clum A."/>
            <person name="Drula E."/>
            <person name="Henrissat B."/>
            <person name="Kohler A."/>
            <person name="Grigoriev I.V."/>
            <person name="Martin F.M."/>
            <person name="Hacquard S."/>
        </authorList>
    </citation>
    <scope>NUCLEOTIDE SEQUENCE</scope>
    <source>
        <strain evidence="3">MPI-CAGE-CH-0235</strain>
    </source>
</reference>
<evidence type="ECO:0000256" key="2">
    <source>
        <dbReference type="SAM" id="SignalP"/>
    </source>
</evidence>
<keyword evidence="2" id="KW-0732">Signal</keyword>
<keyword evidence="4" id="KW-1185">Reference proteome</keyword>
<dbReference type="Proteomes" id="UP000813444">
    <property type="component" value="Unassembled WGS sequence"/>
</dbReference>
<evidence type="ECO:0000313" key="3">
    <source>
        <dbReference type="EMBL" id="KAH7328835.1"/>
    </source>
</evidence>
<evidence type="ECO:0000313" key="4">
    <source>
        <dbReference type="Proteomes" id="UP000813444"/>
    </source>
</evidence>
<feature type="chain" id="PRO_5035445829" evidence="2">
    <location>
        <begin position="38"/>
        <end position="181"/>
    </location>
</feature>
<comment type="caution">
    <text evidence="3">The sequence shown here is derived from an EMBL/GenBank/DDBJ whole genome shotgun (WGS) entry which is preliminary data.</text>
</comment>